<dbReference type="InterPro" id="IPR003819">
    <property type="entry name" value="TauD/TfdA-like"/>
</dbReference>
<dbReference type="Proteomes" id="UP001189429">
    <property type="component" value="Unassembled WGS sequence"/>
</dbReference>
<protein>
    <recommendedName>
        <fullName evidence="6">TauD/TfdA-like domain-containing protein</fullName>
    </recommendedName>
</protein>
<evidence type="ECO:0000256" key="1">
    <source>
        <dbReference type="ARBA" id="ARBA00005896"/>
    </source>
</evidence>
<evidence type="ECO:0000256" key="5">
    <source>
        <dbReference type="ARBA" id="ARBA00023004"/>
    </source>
</evidence>
<dbReference type="InterPro" id="IPR051178">
    <property type="entry name" value="TfdA_dioxygenase"/>
</dbReference>
<dbReference type="PANTHER" id="PTHR43779">
    <property type="entry name" value="DIOXYGENASE RV0097-RELATED"/>
    <property type="match status" value="1"/>
</dbReference>
<reference evidence="7" key="1">
    <citation type="submission" date="2023-10" db="EMBL/GenBank/DDBJ databases">
        <authorList>
            <person name="Chen Y."/>
            <person name="Shah S."/>
            <person name="Dougan E. K."/>
            <person name="Thang M."/>
            <person name="Chan C."/>
        </authorList>
    </citation>
    <scope>NUCLEOTIDE SEQUENCE [LARGE SCALE GENOMIC DNA]</scope>
</reference>
<comment type="caution">
    <text evidence="7">The sequence shown here is derived from an EMBL/GenBank/DDBJ whole genome shotgun (WGS) entry which is preliminary data.</text>
</comment>
<feature type="domain" description="TauD/TfdA-like" evidence="6">
    <location>
        <begin position="2"/>
        <end position="271"/>
    </location>
</feature>
<gene>
    <name evidence="7" type="ORF">PCOR1329_LOCUS59055</name>
</gene>
<keyword evidence="4" id="KW-0560">Oxidoreductase</keyword>
<name>A0ABN9VL49_9DINO</name>
<dbReference type="SUPFAM" id="SSF51197">
    <property type="entry name" value="Clavaminate synthase-like"/>
    <property type="match status" value="1"/>
</dbReference>
<evidence type="ECO:0000313" key="7">
    <source>
        <dbReference type="EMBL" id="CAK0874024.1"/>
    </source>
</evidence>
<dbReference type="Pfam" id="PF02668">
    <property type="entry name" value="TauD"/>
    <property type="match status" value="1"/>
</dbReference>
<dbReference type="InterPro" id="IPR042098">
    <property type="entry name" value="TauD-like_sf"/>
</dbReference>
<sequence>MRGLTDMTPKQFAEVSAIFGDVEPELDVNKRKYKVDEVSSVMRIGNTKDCNGNLNAMLALTPPLPASGSPQYQYAERLPVWHTDSTYRKHPPIGSTLFCRQAPPEGGATCFADMREAYDSLDAAMQERLLGLECVCSQAHHDAKVNRYSPEYPVLSPEQRAANPPNRVPMVLQHPQTGRLALYGMNSSTCAVLPKGTHLSAKQLDQYEVDVLEDASVEEWRKLLPSVTADRFTVTWQWEVGDFVVWDNRCTMHCATGYDTEQHTREMWRTTLAADKV</sequence>
<evidence type="ECO:0000256" key="2">
    <source>
        <dbReference type="ARBA" id="ARBA00022723"/>
    </source>
</evidence>
<comment type="similarity">
    <text evidence="1">Belongs to the TfdA dioxygenase family.</text>
</comment>
<keyword evidence="8" id="KW-1185">Reference proteome</keyword>
<evidence type="ECO:0000313" key="8">
    <source>
        <dbReference type="Proteomes" id="UP001189429"/>
    </source>
</evidence>
<organism evidence="7 8">
    <name type="scientific">Prorocentrum cordatum</name>
    <dbReference type="NCBI Taxonomy" id="2364126"/>
    <lineage>
        <taxon>Eukaryota</taxon>
        <taxon>Sar</taxon>
        <taxon>Alveolata</taxon>
        <taxon>Dinophyceae</taxon>
        <taxon>Prorocentrales</taxon>
        <taxon>Prorocentraceae</taxon>
        <taxon>Prorocentrum</taxon>
    </lineage>
</organism>
<dbReference type="Gene3D" id="3.60.130.10">
    <property type="entry name" value="Clavaminate synthase-like"/>
    <property type="match status" value="1"/>
</dbReference>
<evidence type="ECO:0000259" key="6">
    <source>
        <dbReference type="Pfam" id="PF02668"/>
    </source>
</evidence>
<dbReference type="EMBL" id="CAUYUJ010017350">
    <property type="protein sequence ID" value="CAK0874024.1"/>
    <property type="molecule type" value="Genomic_DNA"/>
</dbReference>
<keyword evidence="3" id="KW-0223">Dioxygenase</keyword>
<accession>A0ABN9VL49</accession>
<keyword evidence="5" id="KW-0408">Iron</keyword>
<proteinExistence type="inferred from homology"/>
<dbReference type="PANTHER" id="PTHR43779:SF3">
    <property type="entry name" value="(3R)-3-[(CARBOXYMETHYL)AMINO]FATTY ACID OXYGENASE_DECARBOXYLASE"/>
    <property type="match status" value="1"/>
</dbReference>
<evidence type="ECO:0000256" key="3">
    <source>
        <dbReference type="ARBA" id="ARBA00022964"/>
    </source>
</evidence>
<evidence type="ECO:0000256" key="4">
    <source>
        <dbReference type="ARBA" id="ARBA00023002"/>
    </source>
</evidence>
<keyword evidence="2" id="KW-0479">Metal-binding</keyword>